<protein>
    <submittedName>
        <fullName evidence="1">Uncharacterized protein</fullName>
    </submittedName>
</protein>
<keyword evidence="2" id="KW-1185">Reference proteome</keyword>
<evidence type="ECO:0000313" key="1">
    <source>
        <dbReference type="EMBL" id="MQL75358.1"/>
    </source>
</evidence>
<accession>A0A843TV19</accession>
<evidence type="ECO:0000313" key="2">
    <source>
        <dbReference type="Proteomes" id="UP000652761"/>
    </source>
</evidence>
<reference evidence="1" key="1">
    <citation type="submission" date="2017-07" db="EMBL/GenBank/DDBJ databases">
        <title>Taro Niue Genome Assembly and Annotation.</title>
        <authorList>
            <person name="Atibalentja N."/>
            <person name="Keating K."/>
            <person name="Fields C.J."/>
        </authorList>
    </citation>
    <scope>NUCLEOTIDE SEQUENCE</scope>
    <source>
        <strain evidence="1">Niue_2</strain>
        <tissue evidence="1">Leaf</tissue>
    </source>
</reference>
<sequence length="59" mass="6618">MATGLYQATWGCQAQVRSRQVHIRIAMGRDQKATGGCEERDWAVRSGRTIATERIVAIR</sequence>
<dbReference type="EMBL" id="NMUH01000248">
    <property type="protein sequence ID" value="MQL75358.1"/>
    <property type="molecule type" value="Genomic_DNA"/>
</dbReference>
<dbReference type="AlphaFoldDB" id="A0A843TV19"/>
<name>A0A843TV19_COLES</name>
<proteinExistence type="predicted"/>
<comment type="caution">
    <text evidence="1">The sequence shown here is derived from an EMBL/GenBank/DDBJ whole genome shotgun (WGS) entry which is preliminary data.</text>
</comment>
<organism evidence="1 2">
    <name type="scientific">Colocasia esculenta</name>
    <name type="common">Wild taro</name>
    <name type="synonym">Arum esculentum</name>
    <dbReference type="NCBI Taxonomy" id="4460"/>
    <lineage>
        <taxon>Eukaryota</taxon>
        <taxon>Viridiplantae</taxon>
        <taxon>Streptophyta</taxon>
        <taxon>Embryophyta</taxon>
        <taxon>Tracheophyta</taxon>
        <taxon>Spermatophyta</taxon>
        <taxon>Magnoliopsida</taxon>
        <taxon>Liliopsida</taxon>
        <taxon>Araceae</taxon>
        <taxon>Aroideae</taxon>
        <taxon>Colocasieae</taxon>
        <taxon>Colocasia</taxon>
    </lineage>
</organism>
<gene>
    <name evidence="1" type="ORF">Taro_007732</name>
</gene>
<dbReference type="Proteomes" id="UP000652761">
    <property type="component" value="Unassembled WGS sequence"/>
</dbReference>